<dbReference type="InterPro" id="IPR003959">
    <property type="entry name" value="ATPase_AAA_core"/>
</dbReference>
<organism evidence="3 4">
    <name type="scientific">Olivibacter domesticus</name>
    <name type="common">Pseudosphingobacterium domesticum</name>
    <dbReference type="NCBI Taxonomy" id="407022"/>
    <lineage>
        <taxon>Bacteria</taxon>
        <taxon>Pseudomonadati</taxon>
        <taxon>Bacteroidota</taxon>
        <taxon>Sphingobacteriia</taxon>
        <taxon>Sphingobacteriales</taxon>
        <taxon>Sphingobacteriaceae</taxon>
        <taxon>Olivibacter</taxon>
    </lineage>
</organism>
<dbReference type="Pfam" id="PF13558">
    <property type="entry name" value="SbcC_Walker_B"/>
    <property type="match status" value="1"/>
</dbReference>
<sequence length="1018" mass="118979">MIPIRLTIKGLFSYQNEQTIYFDRLIEGQLFGIFGSVGSGKSSILEAIAFALYGETERLNNRDDRNYNMMNLKSDELFIDFVFSNFDEKRYRFMVRGKRHGKKFEKVNTFERTAYIDIDGSWQPIMESTAEHILGLSYDNFRRTIIIPQGKFQEFLQLTDKARTDMLKDIFQLDKYEFFQQTSSLERKNNESLQLLKGRLAFFDNVTKEYEQSLEQQLLALKNELNARKVELIQRETKIQELTTQKKLFGELKEAEELHATLTGKSADYALLKNRIADYEYCERYFKPDLLRLDELEIGIKKREESLVDYQQKLKISDTKLMELQQEHATVTLKYSKLDEIKQKVDDYRVGVSILELKEAITRLKERISKGKNFVEDAQKAKIQCEKNAVKLKENLHQKRLEKPDITQLNEIKNWFREKENHVKNLSHYSSSVNDLTEEINKVGEQINQLLPDSSEKQDFKTSSALKSKNIESRLDELNNEMSHVQLQMKLGDFVAALHRGEACPLCGSAEHPTILAIDDVKNHHENLREEEGRLRIELKRIQEVERIYELLNVQRSDLIKRKDELSARYEEEDKLLKEHLNKFTWNKYDRENAEEIEVSLKDYKEIEKEITSIENEINTNEIALKKAEMERDNFDNAIKKIVAEEQSKSGALEVLIKQLKLITIDAIYSGHIEEFKTFIEELSTESDQILSRYDVLQQQLQEHQQVKTVLETRLNAVIDNLEAERERLLFVKVKLNDAITASKFSDINEVISLLSLNISLGEVRKELEYFFQQLFNAETQLNKIREQAAGKYFDEDTLAEEERLYADFKEKVQHEQDDYVKLKAEHDRQIGYLVEKEKLQQELNKTEERATNLNTMKNLFKGSGFVSYISSVYLQQLCDAANKRFYKLTQQQLKLEVTDKNEFQVRDYLNDGKSRLAKTLSGGQTFQASLSLALALAESIQQQNKAKQNFFFLDEGFGSLDKDALIVAFDTLKSLRKENRIVGIISHVEELQQEIDVFLKVRNDVLLGTQVKGNWEY</sequence>
<dbReference type="GO" id="GO:0006302">
    <property type="term" value="P:double-strand break repair"/>
    <property type="evidence" value="ECO:0007669"/>
    <property type="project" value="InterPro"/>
</dbReference>
<dbReference type="EMBL" id="FOAF01000001">
    <property type="protein sequence ID" value="SEK94083.1"/>
    <property type="molecule type" value="Genomic_DNA"/>
</dbReference>
<gene>
    <name evidence="3" type="ORF">SAMN05661044_01559</name>
</gene>
<dbReference type="PANTHER" id="PTHR32114">
    <property type="entry name" value="ABC TRANSPORTER ABCH.3"/>
    <property type="match status" value="1"/>
</dbReference>
<keyword evidence="3" id="KW-0378">Hydrolase</keyword>
<evidence type="ECO:0000259" key="2">
    <source>
        <dbReference type="Pfam" id="PF13304"/>
    </source>
</evidence>
<keyword evidence="1" id="KW-0175">Coiled coil</keyword>
<feature type="coiled-coil region" evidence="1">
    <location>
        <begin position="518"/>
        <end position="645"/>
    </location>
</feature>
<feature type="coiled-coil region" evidence="1">
    <location>
        <begin position="799"/>
        <end position="857"/>
    </location>
</feature>
<proteinExistence type="predicted"/>
<feature type="coiled-coil region" evidence="1">
    <location>
        <begin position="293"/>
        <end position="327"/>
    </location>
</feature>
<dbReference type="GO" id="GO:0016887">
    <property type="term" value="F:ATP hydrolysis activity"/>
    <property type="evidence" value="ECO:0007669"/>
    <property type="project" value="InterPro"/>
</dbReference>
<evidence type="ECO:0000313" key="3">
    <source>
        <dbReference type="EMBL" id="SEK94083.1"/>
    </source>
</evidence>
<dbReference type="InterPro" id="IPR027417">
    <property type="entry name" value="P-loop_NTPase"/>
</dbReference>
<dbReference type="PANTHER" id="PTHR32114:SF2">
    <property type="entry name" value="ABC TRANSPORTER ABCH.3"/>
    <property type="match status" value="1"/>
</dbReference>
<keyword evidence="3" id="KW-0540">Nuclease</keyword>
<name>A0A1H7L4T8_OLID1</name>
<keyword evidence="4" id="KW-1185">Reference proteome</keyword>
<dbReference type="GO" id="GO:0004527">
    <property type="term" value="F:exonuclease activity"/>
    <property type="evidence" value="ECO:0007669"/>
    <property type="project" value="UniProtKB-KW"/>
</dbReference>
<protein>
    <submittedName>
        <fullName evidence="3">Exonuclease SbcC</fullName>
    </submittedName>
</protein>
<dbReference type="Gene3D" id="3.40.50.300">
    <property type="entry name" value="P-loop containing nucleotide triphosphate hydrolases"/>
    <property type="match status" value="2"/>
</dbReference>
<feature type="coiled-coil region" evidence="1">
    <location>
        <begin position="680"/>
        <end position="739"/>
    </location>
</feature>
<dbReference type="Proteomes" id="UP000199421">
    <property type="component" value="Unassembled WGS sequence"/>
</dbReference>
<reference evidence="4" key="1">
    <citation type="submission" date="2016-10" db="EMBL/GenBank/DDBJ databases">
        <authorList>
            <person name="Varghese N."/>
            <person name="Submissions S."/>
        </authorList>
    </citation>
    <scope>NUCLEOTIDE SEQUENCE [LARGE SCALE GENOMIC DNA]</scope>
    <source>
        <strain evidence="4">DSM 18733</strain>
    </source>
</reference>
<evidence type="ECO:0000256" key="1">
    <source>
        <dbReference type="SAM" id="Coils"/>
    </source>
</evidence>
<accession>A0A1H7L4T8</accession>
<dbReference type="RefSeq" id="WP_093321439.1">
    <property type="nucleotide sequence ID" value="NZ_FOAF01000001.1"/>
</dbReference>
<feature type="domain" description="ATPase AAA-type core" evidence="2">
    <location>
        <begin position="31"/>
        <end position="117"/>
    </location>
</feature>
<dbReference type="AlphaFoldDB" id="A0A1H7L4T8"/>
<dbReference type="OrthoDB" id="9795626at2"/>
<dbReference type="STRING" id="407022.SAMN05661044_01559"/>
<keyword evidence="3" id="KW-0269">Exonuclease</keyword>
<dbReference type="Pfam" id="PF13304">
    <property type="entry name" value="AAA_21"/>
    <property type="match status" value="1"/>
</dbReference>
<evidence type="ECO:0000313" key="4">
    <source>
        <dbReference type="Proteomes" id="UP000199421"/>
    </source>
</evidence>
<dbReference type="SUPFAM" id="SSF52540">
    <property type="entry name" value="P-loop containing nucleoside triphosphate hydrolases"/>
    <property type="match status" value="1"/>
</dbReference>